<protein>
    <recommendedName>
        <fullName evidence="6 15">Homoserine dehydrogenase</fullName>
        <ecNumber evidence="5 15">1.1.1.3</ecNumber>
    </recommendedName>
</protein>
<dbReference type="UniPathway" id="UPA00051">
    <property type="reaction ID" value="UER00465"/>
</dbReference>
<proteinExistence type="inferred from homology"/>
<evidence type="ECO:0000256" key="9">
    <source>
        <dbReference type="ARBA" id="ARBA00023002"/>
    </source>
</evidence>
<dbReference type="eggNOG" id="COG0460">
    <property type="taxonomic scope" value="Bacteria"/>
</dbReference>
<dbReference type="GO" id="GO:0004412">
    <property type="term" value="F:homoserine dehydrogenase activity"/>
    <property type="evidence" value="ECO:0007669"/>
    <property type="project" value="UniProtKB-EC"/>
</dbReference>
<dbReference type="HOGENOM" id="CLU_009116_1_1_11"/>
<reference evidence="19 20" key="1">
    <citation type="journal article" date="2009" name="Stand. Genomic Sci.">
        <title>Complete genome sequence of Atopobium parvulum type strain (IPP 1246).</title>
        <authorList>
            <person name="Copeland A."/>
            <person name="Sikorski J."/>
            <person name="Lapidus A."/>
            <person name="Nolan M."/>
            <person name="Del Rio T.G."/>
            <person name="Lucas S."/>
            <person name="Chen F."/>
            <person name="Tice H."/>
            <person name="Pitluck S."/>
            <person name="Cheng J.F."/>
            <person name="Pukall R."/>
            <person name="Chertkov O."/>
            <person name="Brettin T."/>
            <person name="Han C."/>
            <person name="Detter J.C."/>
            <person name="Kuske C."/>
            <person name="Bruce D."/>
            <person name="Goodwin L."/>
            <person name="Ivanova N."/>
            <person name="Mavromatis K."/>
            <person name="Mikhailova N."/>
            <person name="Chen A."/>
            <person name="Palaniappan K."/>
            <person name="Chain P."/>
            <person name="Rohde M."/>
            <person name="Goker M."/>
            <person name="Bristow J."/>
            <person name="Eisen J.A."/>
            <person name="Markowitz V."/>
            <person name="Hugenholtz P."/>
            <person name="Kyrpides N.C."/>
            <person name="Klenk H.P."/>
            <person name="Detter J.C."/>
        </authorList>
    </citation>
    <scope>NUCLEOTIDE SEQUENCE [LARGE SCALE GENOMIC DNA]</scope>
    <source>
        <strain evidence="20">ATCC 33793 / DSM 20469 / CCUG 32760 / JCM 10300 / KCTC 3663 / VPI 0546 / 1246</strain>
    </source>
</reference>
<comment type="cofactor">
    <cofactor evidence="1">
        <name>a metal cation</name>
        <dbReference type="ChEBI" id="CHEBI:25213"/>
    </cofactor>
</comment>
<evidence type="ECO:0000256" key="1">
    <source>
        <dbReference type="ARBA" id="ARBA00001920"/>
    </source>
</evidence>
<dbReference type="Gene3D" id="3.40.50.720">
    <property type="entry name" value="NAD(P)-binding Rossmann-like Domain"/>
    <property type="match status" value="1"/>
</dbReference>
<dbReference type="KEGG" id="apv:Apar_0540"/>
<evidence type="ECO:0000256" key="2">
    <source>
        <dbReference type="ARBA" id="ARBA00005056"/>
    </source>
</evidence>
<dbReference type="EMBL" id="CP001721">
    <property type="protein sequence ID" value="ACV50971.1"/>
    <property type="molecule type" value="Genomic_DNA"/>
</dbReference>
<feature type="domain" description="Homoserine dehydrogenase catalytic" evidence="17">
    <location>
        <begin position="122"/>
        <end position="299"/>
    </location>
</feature>
<dbReference type="GO" id="GO:0050661">
    <property type="term" value="F:NADP binding"/>
    <property type="evidence" value="ECO:0007669"/>
    <property type="project" value="InterPro"/>
</dbReference>
<dbReference type="AlphaFoldDB" id="C8WA33"/>
<evidence type="ECO:0000256" key="3">
    <source>
        <dbReference type="ARBA" id="ARBA00005062"/>
    </source>
</evidence>
<comment type="pathway">
    <text evidence="2 15">Amino-acid biosynthesis; L-threonine biosynthesis; L-threonine from L-aspartate: step 3/5.</text>
</comment>
<keyword evidence="7 15" id="KW-0028">Amino-acid biosynthesis</keyword>
<evidence type="ECO:0000256" key="15">
    <source>
        <dbReference type="RuleBase" id="RU000579"/>
    </source>
</evidence>
<evidence type="ECO:0000256" key="5">
    <source>
        <dbReference type="ARBA" id="ARBA00013213"/>
    </source>
</evidence>
<dbReference type="PROSITE" id="PS01042">
    <property type="entry name" value="HOMOSER_DHGENASE"/>
    <property type="match status" value="1"/>
</dbReference>
<dbReference type="PANTHER" id="PTHR43331:SF1">
    <property type="entry name" value="HOMOSERINE DEHYDROGENASE"/>
    <property type="match status" value="1"/>
</dbReference>
<feature type="domain" description="Aspartate/homoserine dehydrogenase NAD-binding" evidence="18">
    <location>
        <begin position="8"/>
        <end position="112"/>
    </location>
</feature>
<dbReference type="STRING" id="521095.Apar_0540"/>
<dbReference type="Pfam" id="PF03447">
    <property type="entry name" value="NAD_binding_3"/>
    <property type="match status" value="1"/>
</dbReference>
<dbReference type="SUPFAM" id="SSF55347">
    <property type="entry name" value="Glyceraldehyde-3-phosphate dehydrogenase-like, C-terminal domain"/>
    <property type="match status" value="1"/>
</dbReference>
<keyword evidence="11 15" id="KW-0486">Methionine biosynthesis</keyword>
<dbReference type="SUPFAM" id="SSF51735">
    <property type="entry name" value="NAD(P)-binding Rossmann-fold domains"/>
    <property type="match status" value="1"/>
</dbReference>
<keyword evidence="10" id="KW-0915">Sodium</keyword>
<comment type="catalytic activity">
    <reaction evidence="13">
        <text>L-homoserine + NADP(+) = L-aspartate 4-semialdehyde + NADPH + H(+)</text>
        <dbReference type="Rhea" id="RHEA:15761"/>
        <dbReference type="ChEBI" id="CHEBI:15378"/>
        <dbReference type="ChEBI" id="CHEBI:57476"/>
        <dbReference type="ChEBI" id="CHEBI:57783"/>
        <dbReference type="ChEBI" id="CHEBI:58349"/>
        <dbReference type="ChEBI" id="CHEBI:537519"/>
        <dbReference type="EC" id="1.1.1.3"/>
    </reaction>
    <physiologicalReaction direction="right-to-left" evidence="13">
        <dbReference type="Rhea" id="RHEA:15763"/>
    </physiologicalReaction>
</comment>
<dbReference type="Pfam" id="PF00742">
    <property type="entry name" value="Homoserine_dh"/>
    <property type="match status" value="1"/>
</dbReference>
<dbReference type="InterPro" id="IPR036291">
    <property type="entry name" value="NAD(P)-bd_dom_sf"/>
</dbReference>
<evidence type="ECO:0000259" key="17">
    <source>
        <dbReference type="Pfam" id="PF00742"/>
    </source>
</evidence>
<organism evidence="19 20">
    <name type="scientific">Lancefieldella parvula (strain ATCC 33793 / DSM 20469 / CCUG 32760 / JCM 10300 / KCTC 3663 / VPI 0546 / 1246)</name>
    <name type="common">Atopobium parvulum</name>
    <dbReference type="NCBI Taxonomy" id="521095"/>
    <lineage>
        <taxon>Bacteria</taxon>
        <taxon>Bacillati</taxon>
        <taxon>Actinomycetota</taxon>
        <taxon>Coriobacteriia</taxon>
        <taxon>Coriobacteriales</taxon>
        <taxon>Atopobiaceae</taxon>
        <taxon>Lancefieldella</taxon>
    </lineage>
</organism>
<keyword evidence="20" id="KW-1185">Reference proteome</keyword>
<comment type="pathway">
    <text evidence="3 15">Amino-acid biosynthesis; L-methionine biosynthesis via de novo pathway; L-homoserine from L-aspartate: step 3/3.</text>
</comment>
<dbReference type="UniPathway" id="UPA00050">
    <property type="reaction ID" value="UER00063"/>
</dbReference>
<evidence type="ECO:0000256" key="12">
    <source>
        <dbReference type="ARBA" id="ARBA00044930"/>
    </source>
</evidence>
<evidence type="ECO:0000256" key="8">
    <source>
        <dbReference type="ARBA" id="ARBA00022697"/>
    </source>
</evidence>
<evidence type="ECO:0000256" key="11">
    <source>
        <dbReference type="ARBA" id="ARBA00023167"/>
    </source>
</evidence>
<keyword evidence="9 15" id="KW-0560">Oxidoreductase</keyword>
<dbReference type="FunFam" id="3.30.360.10:FF:000005">
    <property type="entry name" value="Homoserine dehydrogenase"/>
    <property type="match status" value="1"/>
</dbReference>
<dbReference type="NCBIfam" id="NF004976">
    <property type="entry name" value="PRK06349.1"/>
    <property type="match status" value="1"/>
</dbReference>
<evidence type="ECO:0000256" key="14">
    <source>
        <dbReference type="ARBA" id="ARBA00049031"/>
    </source>
</evidence>
<evidence type="ECO:0000256" key="7">
    <source>
        <dbReference type="ARBA" id="ARBA00022605"/>
    </source>
</evidence>
<comment type="similarity">
    <text evidence="4 16">Belongs to the homoserine dehydrogenase family.</text>
</comment>
<dbReference type="InterPro" id="IPR005106">
    <property type="entry name" value="Asp/hSer_DH_NAD-bd"/>
</dbReference>
<comment type="function">
    <text evidence="12">Catalyzes the conversion of L-aspartate-beta-semialdehyde (L-Asa) to L-homoserine (L-Hse), the third step in the biosynthesis of threonine and methionine from aspartate.</text>
</comment>
<evidence type="ECO:0000259" key="18">
    <source>
        <dbReference type="Pfam" id="PF03447"/>
    </source>
</evidence>
<evidence type="ECO:0000256" key="16">
    <source>
        <dbReference type="RuleBase" id="RU004171"/>
    </source>
</evidence>
<dbReference type="EC" id="1.1.1.3" evidence="5 15"/>
<dbReference type="RefSeq" id="WP_012808629.1">
    <property type="nucleotide sequence ID" value="NC_013203.1"/>
</dbReference>
<accession>C8WA33</accession>
<evidence type="ECO:0000313" key="20">
    <source>
        <dbReference type="Proteomes" id="UP000000960"/>
    </source>
</evidence>
<gene>
    <name evidence="19" type="ordered locus">Apar_0540</name>
</gene>
<dbReference type="PANTHER" id="PTHR43331">
    <property type="entry name" value="HOMOSERINE DEHYDROGENASE"/>
    <property type="match status" value="1"/>
</dbReference>
<dbReference type="GO" id="GO:0009088">
    <property type="term" value="P:threonine biosynthetic process"/>
    <property type="evidence" value="ECO:0007669"/>
    <property type="project" value="UniProtKB-UniPathway"/>
</dbReference>
<name>C8WA33_LANP1</name>
<keyword evidence="15" id="KW-0521">NADP</keyword>
<dbReference type="InterPro" id="IPR019811">
    <property type="entry name" value="HDH_CS"/>
</dbReference>
<evidence type="ECO:0000256" key="10">
    <source>
        <dbReference type="ARBA" id="ARBA00023053"/>
    </source>
</evidence>
<dbReference type="OrthoDB" id="9808167at2"/>
<dbReference type="Gene3D" id="3.30.360.10">
    <property type="entry name" value="Dihydrodipicolinate Reductase, domain 2"/>
    <property type="match status" value="1"/>
</dbReference>
<keyword evidence="8 15" id="KW-0791">Threonine biosynthesis</keyword>
<evidence type="ECO:0000256" key="6">
    <source>
        <dbReference type="ARBA" id="ARBA00013376"/>
    </source>
</evidence>
<comment type="catalytic activity">
    <reaction evidence="14">
        <text>L-homoserine + NAD(+) = L-aspartate 4-semialdehyde + NADH + H(+)</text>
        <dbReference type="Rhea" id="RHEA:15757"/>
        <dbReference type="ChEBI" id="CHEBI:15378"/>
        <dbReference type="ChEBI" id="CHEBI:57476"/>
        <dbReference type="ChEBI" id="CHEBI:57540"/>
        <dbReference type="ChEBI" id="CHEBI:57945"/>
        <dbReference type="ChEBI" id="CHEBI:537519"/>
        <dbReference type="EC" id="1.1.1.3"/>
    </reaction>
    <physiologicalReaction direction="right-to-left" evidence="14">
        <dbReference type="Rhea" id="RHEA:15759"/>
    </physiologicalReaction>
</comment>
<dbReference type="GeneID" id="84806071"/>
<evidence type="ECO:0000256" key="13">
    <source>
        <dbReference type="ARBA" id="ARBA00048841"/>
    </source>
</evidence>
<evidence type="ECO:0000256" key="4">
    <source>
        <dbReference type="ARBA" id="ARBA00006753"/>
    </source>
</evidence>
<dbReference type="GO" id="GO:0009086">
    <property type="term" value="P:methionine biosynthetic process"/>
    <property type="evidence" value="ECO:0007669"/>
    <property type="project" value="UniProtKB-KW"/>
</dbReference>
<sequence>MQNVALLGFGTVGASVARILDERISDVNLTSILVRAGKEHVDPRATSNFDAILSDSALDTVVECMGGLSPAYEYIKAALIAKKNVVTSNKAVVSAHFEEFMTLAAEAGVNLKIEACVCGGIPWIAGIQKVRRIDEISAFWGIMNGTTNYIVYSMLKDGTDFAEVLSKAQELGYAERDPSSDIDGIDVRSKTMISASIAFDVICTNQIPMSGIRNLTKRDLAMFGSHDMTIKLFGRGVSNGSSYAVVVEPVAVPLSAIEAHVPTNFNVATVVGDTIGELKFYGQGAGGNPTANAVVQDIIDCADAPIEGQQNFSANLLYNPELFVSDYVFRTQADIPGGSFWEPGAQLVKNLSAEKARELLTSALTQDPTTFMAALEKRN</sequence>
<evidence type="ECO:0000313" key="19">
    <source>
        <dbReference type="EMBL" id="ACV50971.1"/>
    </source>
</evidence>
<dbReference type="InterPro" id="IPR001342">
    <property type="entry name" value="HDH_cat"/>
</dbReference>
<dbReference type="Proteomes" id="UP000000960">
    <property type="component" value="Chromosome"/>
</dbReference>